<dbReference type="InterPro" id="IPR001466">
    <property type="entry name" value="Beta-lactam-related"/>
</dbReference>
<organism evidence="5 7">
    <name type="scientific">Stigmatella aurantiaca (strain DW4/3-1)</name>
    <dbReference type="NCBI Taxonomy" id="378806"/>
    <lineage>
        <taxon>Bacteria</taxon>
        <taxon>Pseudomonadati</taxon>
        <taxon>Myxococcota</taxon>
        <taxon>Myxococcia</taxon>
        <taxon>Myxococcales</taxon>
        <taxon>Cystobacterineae</taxon>
        <taxon>Archangiaceae</taxon>
        <taxon>Stigmatella</taxon>
    </lineage>
</organism>
<evidence type="ECO:0000259" key="3">
    <source>
        <dbReference type="Pfam" id="PF00144"/>
    </source>
</evidence>
<feature type="transmembrane region" description="Helical" evidence="2">
    <location>
        <begin position="32"/>
        <end position="53"/>
    </location>
</feature>
<feature type="region of interest" description="Disordered" evidence="1">
    <location>
        <begin position="1"/>
        <end position="20"/>
    </location>
</feature>
<protein>
    <submittedName>
        <fullName evidence="4">Beta-lactamase family protein</fullName>
    </submittedName>
    <submittedName>
        <fullName evidence="5">Beta-lactamase, putative</fullName>
    </submittedName>
</protein>
<feature type="transmembrane region" description="Helical" evidence="2">
    <location>
        <begin position="65"/>
        <end position="88"/>
    </location>
</feature>
<dbReference type="Proteomes" id="UP000032702">
    <property type="component" value="Unassembled WGS sequence"/>
</dbReference>
<dbReference type="InterPro" id="IPR050789">
    <property type="entry name" value="Diverse_Enzym_Activities"/>
</dbReference>
<evidence type="ECO:0000256" key="2">
    <source>
        <dbReference type="SAM" id="Phobius"/>
    </source>
</evidence>
<dbReference type="Pfam" id="PF00144">
    <property type="entry name" value="Beta-lactamase"/>
    <property type="match status" value="1"/>
</dbReference>
<dbReference type="EMBL" id="AAMD01000068">
    <property type="protein sequence ID" value="EAU65945.1"/>
    <property type="molecule type" value="Genomic_DNA"/>
</dbReference>
<dbReference type="OrthoDB" id="9814204at2"/>
<evidence type="ECO:0000313" key="6">
    <source>
        <dbReference type="Proteomes" id="UP000001351"/>
    </source>
</evidence>
<dbReference type="PANTHER" id="PTHR43283:SF7">
    <property type="entry name" value="BETA-LACTAMASE-RELATED DOMAIN-CONTAINING PROTEIN"/>
    <property type="match status" value="1"/>
</dbReference>
<dbReference type="SUPFAM" id="SSF56601">
    <property type="entry name" value="beta-lactamase/transpeptidase-like"/>
    <property type="match status" value="1"/>
</dbReference>
<sequence length="539" mass="57837">MFQSQPTGEAKASLAKAVPESPKAAASTGRSLPFAVGVGTALLTGPLSLWAGMGVGALSSNTIRAALPALLLVLVLPPLAVVVMEAWVGRRRGGGPMRPGRAMGLALGAQGVMVVGAIGMNASARRLGDAALLTLVQAVVLPVVVTWALKARARARGAAWTASGVGLLVLLSLPGGAEAGCPERTSWPTKDWPSGALAPEHASALHAFEQYAFTRQEPAGERKGIRTDGVVIIHRGRLVYERYAPGWAAHRRHLGWSMSKSVTNALTGLAVARGALALEDSICKYVKASRESACAIQVRHLLEFASGLDWQEGYEDGPLQTSSVLAMLYGEGRADMVSFITSHVQRDVPGTSWEYSSGDTTLLAAVVGSAMRPQQAEGWEWKLLFEPVGVSSAVWERDAKGVLVGSSLMYATPRDWAKLGFLFLNDGCWEGQRLLPEGWVARSTTVAEPLRKKRLYWDAGDVQGWQFWLNRPVPGFQEERPWPHVPEDAYAMRGHWGQSVTLIPSLDVVVVRMADDREPGAFNLDAFLAKALALVEETP</sequence>
<dbReference type="Proteomes" id="UP000001351">
    <property type="component" value="Chromosome"/>
</dbReference>
<name>Q08ZQ3_STIAD</name>
<keyword evidence="2" id="KW-1133">Transmembrane helix</keyword>
<feature type="transmembrane region" description="Helical" evidence="2">
    <location>
        <begin position="130"/>
        <end position="149"/>
    </location>
</feature>
<feature type="domain" description="Beta-lactamase-related" evidence="3">
    <location>
        <begin position="219"/>
        <end position="531"/>
    </location>
</feature>
<dbReference type="Gene3D" id="3.40.710.10">
    <property type="entry name" value="DD-peptidase/beta-lactamase superfamily"/>
    <property type="match status" value="1"/>
</dbReference>
<dbReference type="eggNOG" id="COG1680">
    <property type="taxonomic scope" value="Bacteria"/>
</dbReference>
<reference evidence="5 7" key="1">
    <citation type="submission" date="2006-04" db="EMBL/GenBank/DDBJ databases">
        <authorList>
            <person name="Nierman W.C."/>
        </authorList>
    </citation>
    <scope>NUCLEOTIDE SEQUENCE [LARGE SCALE GENOMIC DNA]</scope>
    <source>
        <strain evidence="5 7">DW4/3-1</strain>
    </source>
</reference>
<keyword evidence="2" id="KW-0472">Membrane</keyword>
<accession>Q08ZQ3</accession>
<dbReference type="AlphaFoldDB" id="Q08ZQ3"/>
<dbReference type="PANTHER" id="PTHR43283">
    <property type="entry name" value="BETA-LACTAMASE-RELATED"/>
    <property type="match status" value="1"/>
</dbReference>
<gene>
    <name evidence="4" type="ordered locus">STAUR_0442</name>
    <name evidence="5" type="ORF">STIAU_1766</name>
</gene>
<dbReference type="HOGENOM" id="CLU_030169_5_0_7"/>
<reference evidence="4 6" key="2">
    <citation type="journal article" date="2011" name="Mol. Biol. Evol.">
        <title>Comparative genomic analysis of fruiting body formation in Myxococcales.</title>
        <authorList>
            <person name="Huntley S."/>
            <person name="Hamann N."/>
            <person name="Wegener-Feldbrugge S."/>
            <person name="Treuner-Lange A."/>
            <person name="Kube M."/>
            <person name="Reinhardt R."/>
            <person name="Klages S."/>
            <person name="Muller R."/>
            <person name="Ronning C.M."/>
            <person name="Nierman W.C."/>
            <person name="Sogaard-Andersen L."/>
        </authorList>
    </citation>
    <scope>NUCLEOTIDE SEQUENCE [LARGE SCALE GENOMIC DNA]</scope>
    <source>
        <strain evidence="4 6">DW4/3-1</strain>
    </source>
</reference>
<feature type="transmembrane region" description="Helical" evidence="2">
    <location>
        <begin position="100"/>
        <end position="124"/>
    </location>
</feature>
<evidence type="ECO:0000313" key="7">
    <source>
        <dbReference type="Proteomes" id="UP000032702"/>
    </source>
</evidence>
<dbReference type="EMBL" id="CP002271">
    <property type="protein sequence ID" value="ADO68251.1"/>
    <property type="molecule type" value="Genomic_DNA"/>
</dbReference>
<dbReference type="PATRIC" id="fig|378806.16.peg.5012"/>
<dbReference type="KEGG" id="sur:STAUR_0442"/>
<keyword evidence="2" id="KW-0812">Transmembrane</keyword>
<dbReference type="STRING" id="378806.STAUR_0442"/>
<evidence type="ECO:0000313" key="4">
    <source>
        <dbReference type="EMBL" id="ADO68251.1"/>
    </source>
</evidence>
<dbReference type="InterPro" id="IPR012338">
    <property type="entry name" value="Beta-lactam/transpept-like"/>
</dbReference>
<proteinExistence type="predicted"/>
<evidence type="ECO:0000256" key="1">
    <source>
        <dbReference type="SAM" id="MobiDB-lite"/>
    </source>
</evidence>
<keyword evidence="6" id="KW-1185">Reference proteome</keyword>
<evidence type="ECO:0000313" key="5">
    <source>
        <dbReference type="EMBL" id="EAU65945.1"/>
    </source>
</evidence>